<evidence type="ECO:0000256" key="2">
    <source>
        <dbReference type="RuleBase" id="RU364000"/>
    </source>
</evidence>
<feature type="domain" description="Enoyl reductase (ER)" evidence="3">
    <location>
        <begin position="11"/>
        <end position="332"/>
    </location>
</feature>
<dbReference type="InterPro" id="IPR020843">
    <property type="entry name" value="ER"/>
</dbReference>
<dbReference type="Proteomes" id="UP001179600">
    <property type="component" value="Chromosome"/>
</dbReference>
<protein>
    <recommendedName>
        <fullName evidence="2">Zinc-type alcohol dehydrogenase-like protein</fullName>
    </recommendedName>
</protein>
<accession>A0AAF0BHU7</accession>
<dbReference type="InterPro" id="IPR013149">
    <property type="entry name" value="ADH-like_C"/>
</dbReference>
<reference evidence="4" key="1">
    <citation type="submission" date="2023-01" db="EMBL/GenBank/DDBJ databases">
        <title>Oxazolidinone resistance genes in florfenicol resistant enterococci from beef cattle and veal calves at slaughter.</title>
        <authorList>
            <person name="Biggel M."/>
        </authorList>
    </citation>
    <scope>NUCLEOTIDE SEQUENCE</scope>
    <source>
        <strain evidence="4">K204-1</strain>
    </source>
</reference>
<dbReference type="Gene3D" id="3.90.180.10">
    <property type="entry name" value="Medium-chain alcohol dehydrogenases, catalytic domain"/>
    <property type="match status" value="1"/>
</dbReference>
<comment type="similarity">
    <text evidence="1 2">Belongs to the zinc-containing alcohol dehydrogenase family. Quinone oxidoreductase subfamily.</text>
</comment>
<dbReference type="Gene3D" id="3.40.50.720">
    <property type="entry name" value="NAD(P)-binding Rossmann-like Domain"/>
    <property type="match status" value="1"/>
</dbReference>
<dbReference type="Pfam" id="PF08240">
    <property type="entry name" value="ADH_N"/>
    <property type="match status" value="1"/>
</dbReference>
<keyword evidence="2" id="KW-0560">Oxidoreductase</keyword>
<dbReference type="RefSeq" id="WP_272163422.1">
    <property type="nucleotide sequence ID" value="NZ_CP116507.1"/>
</dbReference>
<sequence length="339" mass="37691">MTTYTQYVVQRDEDSYSFDKEEVTIVPCQKHDVLVKVKAISINPIDTKMALKRRENQPRSVLGWDVSGTIVALGENVTDFEVGDDVFYAGAVNRPGGNADYHYVDSRLIARKPANLSHAEAAALPLTSLTAWESLFERLRVTENHKTNPSILIIGGAGGVGSVAIPLAKAAGLRVIATASRPETEAWVKEKGADVVINHYHSLSQQLAEQQEDLVDYLLCLNHTDQHWEEMSRVIAPQGRICSIVDNQQPLDLSLLKPKSATFTWEFMFTRSTYQTHDMAEQGRILEEIAKRVEQGVLKTTVTEVLNGMNEHNLLKGHQRVASGKMIGKLVIQNESTND</sequence>
<dbReference type="InterPro" id="IPR052585">
    <property type="entry name" value="Lipid_raft_assoc_Zn_ADH"/>
</dbReference>
<dbReference type="SUPFAM" id="SSF51735">
    <property type="entry name" value="NAD(P)-binding Rossmann-fold domains"/>
    <property type="match status" value="1"/>
</dbReference>
<dbReference type="Pfam" id="PF00107">
    <property type="entry name" value="ADH_zinc_N"/>
    <property type="match status" value="1"/>
</dbReference>
<dbReference type="GO" id="GO:0008270">
    <property type="term" value="F:zinc ion binding"/>
    <property type="evidence" value="ECO:0007669"/>
    <property type="project" value="InterPro"/>
</dbReference>
<evidence type="ECO:0000313" key="4">
    <source>
        <dbReference type="EMBL" id="WCG22865.1"/>
    </source>
</evidence>
<evidence type="ECO:0000313" key="5">
    <source>
        <dbReference type="Proteomes" id="UP001179600"/>
    </source>
</evidence>
<keyword evidence="2" id="KW-0479">Metal-binding</keyword>
<evidence type="ECO:0000259" key="3">
    <source>
        <dbReference type="SMART" id="SM00829"/>
    </source>
</evidence>
<dbReference type="PANTHER" id="PTHR43482">
    <property type="entry name" value="PROTEIN AST1-RELATED"/>
    <property type="match status" value="1"/>
</dbReference>
<dbReference type="NCBIfam" id="TIGR02817">
    <property type="entry name" value="adh_fam_1"/>
    <property type="match status" value="1"/>
</dbReference>
<dbReference type="CDD" id="cd08252">
    <property type="entry name" value="AL_MDR"/>
    <property type="match status" value="1"/>
</dbReference>
<dbReference type="InterPro" id="IPR036291">
    <property type="entry name" value="NAD(P)-bd_dom_sf"/>
</dbReference>
<proteinExistence type="inferred from homology"/>
<dbReference type="PANTHER" id="PTHR43482:SF1">
    <property type="entry name" value="PROTEIN AST1-RELATED"/>
    <property type="match status" value="1"/>
</dbReference>
<organism evidence="4 5">
    <name type="scientific">Vagococcus lutrae</name>
    <dbReference type="NCBI Taxonomy" id="81947"/>
    <lineage>
        <taxon>Bacteria</taxon>
        <taxon>Bacillati</taxon>
        <taxon>Bacillota</taxon>
        <taxon>Bacilli</taxon>
        <taxon>Lactobacillales</taxon>
        <taxon>Enterococcaceae</taxon>
        <taxon>Vagococcus</taxon>
    </lineage>
</organism>
<dbReference type="SUPFAM" id="SSF50129">
    <property type="entry name" value="GroES-like"/>
    <property type="match status" value="1"/>
</dbReference>
<name>A0AAF0BHU7_9ENTE</name>
<evidence type="ECO:0000256" key="1">
    <source>
        <dbReference type="ARBA" id="ARBA00010371"/>
    </source>
</evidence>
<dbReference type="GO" id="GO:0016491">
    <property type="term" value="F:oxidoreductase activity"/>
    <property type="evidence" value="ECO:0007669"/>
    <property type="project" value="UniProtKB-KW"/>
</dbReference>
<dbReference type="EMBL" id="CP116507">
    <property type="protein sequence ID" value="WCG22865.1"/>
    <property type="molecule type" value="Genomic_DNA"/>
</dbReference>
<dbReference type="InterPro" id="IPR011032">
    <property type="entry name" value="GroES-like_sf"/>
</dbReference>
<dbReference type="InterPro" id="IPR013154">
    <property type="entry name" value="ADH-like_N"/>
</dbReference>
<keyword evidence="2" id="KW-0862">Zinc</keyword>
<dbReference type="InterPro" id="IPR014182">
    <property type="entry name" value="ADH_Zn_typ-1"/>
</dbReference>
<gene>
    <name evidence="4" type="ORF">PML95_01070</name>
</gene>
<dbReference type="AlphaFoldDB" id="A0AAF0BHU7"/>
<dbReference type="SMART" id="SM00829">
    <property type="entry name" value="PKS_ER"/>
    <property type="match status" value="1"/>
</dbReference>